<dbReference type="AlphaFoldDB" id="A0A368HF47"/>
<dbReference type="Pfam" id="PF01063">
    <property type="entry name" value="Aminotran_4"/>
    <property type="match status" value="1"/>
</dbReference>
<evidence type="ECO:0000256" key="2">
    <source>
        <dbReference type="ARBA" id="ARBA00009320"/>
    </source>
</evidence>
<evidence type="ECO:0000256" key="9">
    <source>
        <dbReference type="ARBA" id="ARBA00049529"/>
    </source>
</evidence>
<dbReference type="GO" id="GO:0030170">
    <property type="term" value="F:pyridoxal phosphate binding"/>
    <property type="evidence" value="ECO:0007669"/>
    <property type="project" value="InterPro"/>
</dbReference>
<name>A0A368HF47_9GAMM</name>
<comment type="subunit">
    <text evidence="3">Homodimer.</text>
</comment>
<evidence type="ECO:0000256" key="8">
    <source>
        <dbReference type="ARBA" id="ARBA00035676"/>
    </source>
</evidence>
<dbReference type="PROSITE" id="PS00770">
    <property type="entry name" value="AA_TRANSFER_CLASS_4"/>
    <property type="match status" value="1"/>
</dbReference>
<evidence type="ECO:0000256" key="13">
    <source>
        <dbReference type="RuleBase" id="RU004106"/>
    </source>
</evidence>
<evidence type="ECO:0000256" key="4">
    <source>
        <dbReference type="ARBA" id="ARBA00022898"/>
    </source>
</evidence>
<proteinExistence type="inferred from homology"/>
<dbReference type="PANTHER" id="PTHR42743">
    <property type="entry name" value="AMINO-ACID AMINOTRANSFERASE"/>
    <property type="match status" value="1"/>
</dbReference>
<evidence type="ECO:0000256" key="3">
    <source>
        <dbReference type="ARBA" id="ARBA00011738"/>
    </source>
</evidence>
<evidence type="ECO:0000256" key="11">
    <source>
        <dbReference type="ARBA" id="ARBA00069174"/>
    </source>
</evidence>
<keyword evidence="5" id="KW-0289">Folate biosynthesis</keyword>
<protein>
    <recommendedName>
        <fullName evidence="11 12">Aminodeoxychorismate lyase</fullName>
        <ecNumber evidence="8 12">4.1.3.38</ecNumber>
    </recommendedName>
</protein>
<comment type="pathway">
    <text evidence="7">Cofactor biosynthesis; tetrahydrofolate biosynthesis; 4-aminobenzoate from chorismate: step 2/2.</text>
</comment>
<dbReference type="NCBIfam" id="TIGR03461">
    <property type="entry name" value="pabC_Proteo"/>
    <property type="match status" value="1"/>
</dbReference>
<reference evidence="15 16" key="1">
    <citation type="submission" date="2018-02" db="EMBL/GenBank/DDBJ databases">
        <title>Insights into the biology of acidophilic members of the Acidiferrobacteraceae family derived from comparative genomic analyses.</title>
        <authorList>
            <person name="Issotta F."/>
            <person name="Thyssen C."/>
            <person name="Mena C."/>
            <person name="Moya A."/>
            <person name="Bellenberg S."/>
            <person name="Sproer C."/>
            <person name="Covarrubias P.C."/>
            <person name="Sand W."/>
            <person name="Quatrini R."/>
            <person name="Vera M."/>
        </authorList>
    </citation>
    <scope>NUCLEOTIDE SEQUENCE [LARGE SCALE GENOMIC DNA]</scope>
    <source>
        <strain evidence="16">m-1</strain>
    </source>
</reference>
<dbReference type="InterPro" id="IPR017824">
    <property type="entry name" value="Aminodeoxychorismate_lyase_IV"/>
</dbReference>
<evidence type="ECO:0000256" key="14">
    <source>
        <dbReference type="RuleBase" id="RU004516"/>
    </source>
</evidence>
<keyword evidence="6 15" id="KW-0456">Lyase</keyword>
<evidence type="ECO:0000313" key="15">
    <source>
        <dbReference type="EMBL" id="RCN56150.1"/>
    </source>
</evidence>
<comment type="catalytic activity">
    <reaction evidence="9">
        <text>4-amino-4-deoxychorismate = 4-aminobenzoate + pyruvate + H(+)</text>
        <dbReference type="Rhea" id="RHEA:16201"/>
        <dbReference type="ChEBI" id="CHEBI:15361"/>
        <dbReference type="ChEBI" id="CHEBI:15378"/>
        <dbReference type="ChEBI" id="CHEBI:17836"/>
        <dbReference type="ChEBI" id="CHEBI:58406"/>
        <dbReference type="EC" id="4.1.3.38"/>
    </reaction>
</comment>
<dbReference type="GO" id="GO:0005829">
    <property type="term" value="C:cytosol"/>
    <property type="evidence" value="ECO:0007669"/>
    <property type="project" value="TreeGrafter"/>
</dbReference>
<comment type="function">
    <text evidence="10">Involved in the biosynthesis of p-aminobenzoate (PABA), a precursor of tetrahydrofolate. Converts 4-amino-4-deoxychorismate into 4-aminobenzoate (PABA) and pyruvate.</text>
</comment>
<dbReference type="CDD" id="cd01559">
    <property type="entry name" value="ADCL_like"/>
    <property type="match status" value="1"/>
</dbReference>
<evidence type="ECO:0000256" key="5">
    <source>
        <dbReference type="ARBA" id="ARBA00022909"/>
    </source>
</evidence>
<dbReference type="InterPro" id="IPR001544">
    <property type="entry name" value="Aminotrans_IV"/>
</dbReference>
<keyword evidence="16" id="KW-1185">Reference proteome</keyword>
<evidence type="ECO:0000256" key="7">
    <source>
        <dbReference type="ARBA" id="ARBA00035633"/>
    </source>
</evidence>
<evidence type="ECO:0000256" key="10">
    <source>
        <dbReference type="ARBA" id="ARBA00054027"/>
    </source>
</evidence>
<evidence type="ECO:0000256" key="6">
    <source>
        <dbReference type="ARBA" id="ARBA00023239"/>
    </source>
</evidence>
<dbReference type="Proteomes" id="UP000253250">
    <property type="component" value="Unassembled WGS sequence"/>
</dbReference>
<dbReference type="GO" id="GO:0008153">
    <property type="term" value="P:4-aminobenzoate biosynthetic process"/>
    <property type="evidence" value="ECO:0007669"/>
    <property type="project" value="UniProtKB-UniRule"/>
</dbReference>
<dbReference type="PANTHER" id="PTHR42743:SF2">
    <property type="entry name" value="AMINODEOXYCHORISMATE LYASE"/>
    <property type="match status" value="1"/>
</dbReference>
<dbReference type="GO" id="GO:0008696">
    <property type="term" value="F:4-amino-4-deoxychorismate lyase activity"/>
    <property type="evidence" value="ECO:0007669"/>
    <property type="project" value="UniProtKB-UniRule"/>
</dbReference>
<dbReference type="GO" id="GO:0046656">
    <property type="term" value="P:folic acid biosynthetic process"/>
    <property type="evidence" value="ECO:0007669"/>
    <property type="project" value="UniProtKB-KW"/>
</dbReference>
<dbReference type="FunFam" id="3.20.10.10:FF:000002">
    <property type="entry name" value="D-alanine aminotransferase"/>
    <property type="match status" value="1"/>
</dbReference>
<dbReference type="EMBL" id="PSYR01000002">
    <property type="protein sequence ID" value="RCN56150.1"/>
    <property type="molecule type" value="Genomic_DNA"/>
</dbReference>
<gene>
    <name evidence="15" type="primary">pabC</name>
    <name evidence="15" type="ORF">C4900_09825</name>
</gene>
<comment type="cofactor">
    <cofactor evidence="1 14">
        <name>pyridoxal 5'-phosphate</name>
        <dbReference type="ChEBI" id="CHEBI:597326"/>
    </cofactor>
</comment>
<dbReference type="OrthoDB" id="9805628at2"/>
<sequence>MNPLASLVNGHARSLMAVTSRLQYGDGLFETVAIHDGRLLLWREHIRRLTAGIERLGLSPIDAALLTAEAESLAATQSLAILKIIVVRGAEGRGYRPVAAPTDRILTLWPWPDRPADDQAPVFWCRTVLARQPLLAGLKHLNRLEQVLAQRELVDPYWEGLMQDTQGWVIEGTMTNLFVVEGGILTTPILDQAGVAGVMRDQVMRRARESGMVVRLDHLTSTRVMEADEVFLSNSVVGVRPVLCLGERRWRRGPVTSRMAEILRACGDAPAL</sequence>
<evidence type="ECO:0000256" key="1">
    <source>
        <dbReference type="ARBA" id="ARBA00001933"/>
    </source>
</evidence>
<dbReference type="Gene3D" id="3.30.470.10">
    <property type="match status" value="1"/>
</dbReference>
<comment type="caution">
    <text evidence="15">The sequence shown here is derived from an EMBL/GenBank/DDBJ whole genome shotgun (WGS) entry which is preliminary data.</text>
</comment>
<comment type="similarity">
    <text evidence="2 13">Belongs to the class-IV pyridoxal-phosphate-dependent aminotransferase family.</text>
</comment>
<evidence type="ECO:0000256" key="12">
    <source>
        <dbReference type="NCBIfam" id="TIGR03461"/>
    </source>
</evidence>
<keyword evidence="4 14" id="KW-0663">Pyridoxal phosphate</keyword>
<accession>A0A368HF47</accession>
<dbReference type="RefSeq" id="WP_114283010.1">
    <property type="nucleotide sequence ID" value="NZ_PSYR01000002.1"/>
</dbReference>
<dbReference type="SUPFAM" id="SSF56752">
    <property type="entry name" value="D-aminoacid aminotransferase-like PLP-dependent enzymes"/>
    <property type="match status" value="1"/>
</dbReference>
<dbReference type="Gene3D" id="3.20.10.10">
    <property type="entry name" value="D-amino Acid Aminotransferase, subunit A, domain 2"/>
    <property type="match status" value="1"/>
</dbReference>
<dbReference type="InterPro" id="IPR036038">
    <property type="entry name" value="Aminotransferase-like"/>
</dbReference>
<dbReference type="EC" id="4.1.3.38" evidence="8 12"/>
<evidence type="ECO:0000313" key="16">
    <source>
        <dbReference type="Proteomes" id="UP000253250"/>
    </source>
</evidence>
<dbReference type="InterPro" id="IPR050571">
    <property type="entry name" value="Class-IV_PLP-Dep_Aminotrnsfr"/>
</dbReference>
<dbReference type="InterPro" id="IPR018300">
    <property type="entry name" value="Aminotrans_IV_CS"/>
</dbReference>
<dbReference type="InterPro" id="IPR043131">
    <property type="entry name" value="BCAT-like_N"/>
</dbReference>
<organism evidence="15 16">
    <name type="scientific">Acidiferrobacter thiooxydans</name>
    <dbReference type="NCBI Taxonomy" id="163359"/>
    <lineage>
        <taxon>Bacteria</taxon>
        <taxon>Pseudomonadati</taxon>
        <taxon>Pseudomonadota</taxon>
        <taxon>Gammaproteobacteria</taxon>
        <taxon>Acidiferrobacterales</taxon>
        <taxon>Acidiferrobacteraceae</taxon>
        <taxon>Acidiferrobacter</taxon>
    </lineage>
</organism>
<dbReference type="InterPro" id="IPR043132">
    <property type="entry name" value="BCAT-like_C"/>
</dbReference>